<evidence type="ECO:0008006" key="5">
    <source>
        <dbReference type="Google" id="ProtNLM"/>
    </source>
</evidence>
<gene>
    <name evidence="3" type="ORF">FK529_04940</name>
</gene>
<proteinExistence type="predicted"/>
<feature type="compositionally biased region" description="Polar residues" evidence="2">
    <location>
        <begin position="193"/>
        <end position="202"/>
    </location>
</feature>
<dbReference type="RefSeq" id="WP_146559909.1">
    <property type="nucleotide sequence ID" value="NZ_VIGW01000002.1"/>
</dbReference>
<evidence type="ECO:0000313" key="3">
    <source>
        <dbReference type="EMBL" id="TWS20689.1"/>
    </source>
</evidence>
<evidence type="ECO:0000256" key="2">
    <source>
        <dbReference type="SAM" id="MobiDB-lite"/>
    </source>
</evidence>
<sequence length="503" mass="53746">MTAPVLNVLLATMRRQPSLALGYLGTVTDQSLREHLVAWLVENEREQGGVLADYTVWDTVLDLESGTVPSAEEAADLREVLDEELAEWARTLFADADALRREAAQLAQEAGTKPDTAVWQAFDLAAEAVRETTGGPDWGAGSAAEQQLEAMVQAERERLRAVPEVAATTAGGETAPLLPSTTAKAAEEPVTAQAEQSASESPEGTDDPEAYIPDPVGTPPMHAHVEDVDDGAYLDAVFCTPLLRELRARAEAIGVSPLAALAYLICTVADILPPHIMTVFDHARPLPMNLAWALLGPAGLGKGESAKIVERQVEIRVPDGTPVTANGGWAKPHVSPRYAIQSGQALAAEYLGEVKSDPLAGVLNLQGGNGGKKGDPKVTTERVQVSESRWIEYTEVGKLNKLLTMINSILWEELKAAVSGETLGGKTKTDPTMLRGIYRFILTVHAQDDKLGVLLEDLTGGLAQRLLFADAIPRTPFGVALPGKLVITLPSGSVIRYREPTLC</sequence>
<feature type="region of interest" description="Disordered" evidence="2">
    <location>
        <begin position="166"/>
        <end position="224"/>
    </location>
</feature>
<organism evidence="3 4">
    <name type="scientific">Tsukamurella asaccharolytica</name>
    <dbReference type="NCBI Taxonomy" id="2592067"/>
    <lineage>
        <taxon>Bacteria</taxon>
        <taxon>Bacillati</taxon>
        <taxon>Actinomycetota</taxon>
        <taxon>Actinomycetes</taxon>
        <taxon>Mycobacteriales</taxon>
        <taxon>Tsukamurellaceae</taxon>
        <taxon>Tsukamurella</taxon>
    </lineage>
</organism>
<comment type="caution">
    <text evidence="3">The sequence shown here is derived from an EMBL/GenBank/DDBJ whole genome shotgun (WGS) entry which is preliminary data.</text>
</comment>
<protein>
    <recommendedName>
        <fullName evidence="5">DUF3987 domain-containing protein</fullName>
    </recommendedName>
</protein>
<accession>A0A5C5RCE1</accession>
<keyword evidence="4" id="KW-1185">Reference proteome</keyword>
<evidence type="ECO:0000313" key="4">
    <source>
        <dbReference type="Proteomes" id="UP000317291"/>
    </source>
</evidence>
<evidence type="ECO:0000256" key="1">
    <source>
        <dbReference type="SAM" id="Coils"/>
    </source>
</evidence>
<feature type="compositionally biased region" description="Low complexity" evidence="2">
    <location>
        <begin position="166"/>
        <end position="175"/>
    </location>
</feature>
<dbReference type="Proteomes" id="UP000317291">
    <property type="component" value="Unassembled WGS sequence"/>
</dbReference>
<name>A0A5C5RCE1_9ACTN</name>
<dbReference type="AlphaFoldDB" id="A0A5C5RCE1"/>
<keyword evidence="1" id="KW-0175">Coiled coil</keyword>
<dbReference type="EMBL" id="VIGW01000002">
    <property type="protein sequence ID" value="TWS20689.1"/>
    <property type="molecule type" value="Genomic_DNA"/>
</dbReference>
<feature type="coiled-coil region" evidence="1">
    <location>
        <begin position="71"/>
        <end position="109"/>
    </location>
</feature>
<dbReference type="OrthoDB" id="3218228at2"/>
<reference evidence="3 4" key="1">
    <citation type="submission" date="2019-06" db="EMBL/GenBank/DDBJ databases">
        <title>Tsukamurella conjunctivitidis sp. nov., Tsukamurella assacharolytica sp. nov. and Tsukamurella sputae sp. nov. isolated from patients with conjunctivitis, bacteraemia (lymphoma) and respiratory infection (sputum) in Hong Kong.</title>
        <authorList>
            <person name="Teng J.L.L."/>
            <person name="Lee H.H."/>
            <person name="Fong J.Y.H."/>
            <person name="Fok K.M.N."/>
            <person name="Lau S.K.P."/>
            <person name="Woo P.C.Y."/>
        </authorList>
    </citation>
    <scope>NUCLEOTIDE SEQUENCE [LARGE SCALE GENOMIC DNA]</scope>
    <source>
        <strain evidence="3 4">HKU71</strain>
    </source>
</reference>